<sequence>MRNSEAVLNWRLRRCSSTELLPPLIACLFIFLSFSIQSVSSDTSSREEWQILTKHNFSSQIRLNPHLILIVTVPWSGEARSLMKELAHMVTKKKEEFTTLKLMLVHKNHDKILADALGAKMEINIMCYHHSFPYKYQGTLRVQNILSSVRYLMSLLPEDIPLKSLSTTEDLTTFLKSTDKTLLVLEFCGWTPKLMAKVMNNGSESASGVSLGTGLFGERDETSAIDGKKNQGMESEKITCNIDEQFNELPGLGEFIPLNESDFWEAKKMRSSDGDPSSCSFEEFQLFESSLHNFTSFSREFFLPPERLKFGLVSERSLISSLGVADAGSWLIMQYSTGCPSCAKVFKGGSDLKRIIEINSSPVMELKGDEYDFDPGLPSDRPSVLLFIDRSSDSLKIKRKSKESVTVLRELALHHYIPSKMDAQDIVNQAYVSRTVSHHPKLDMSTSSQKVTPLKDKITIITMNEGKHITFDDIASNLQGNSLQDVLSYVLQQKKQRKLSSLAKDVGFQLLSDDIDITMSEVNVHSDDKLTEPSMKDLSGSSVEFNKDHVSHVDDLEHSGKDGEKISVDTSVQLVANFEKEEVEKGSNCSFFFVDGQFRLLEALTGVLKIPSLVIINPISHQHYVYPEEDDFGYSSLSDFLHMFLNGSLLPYQRSKSLVIESKEAPRPPFVNQDFHEVDSIPRVNALKFMELVVGNHSGSLSPDSVWKKDVLVLFTSSWCGFCLRTELVLREVYRAFKGYGDMVKSQFRNEQSSSGNDDINDAIMKLPMIYMMDCIKNDCSLLLKSLTKRDLYPSLLLYPAERKEAILYEGELSVSNIIKFIADQGGNSYWIYKERGTLWAEAWNEKPFKDGSEHVMHEENHDILLKDRTQTQSENLGIVNKKIGPRTLYDSSGSGHEIIPGSILVATQKLAGAYPFAGSKILIVKANQTTGFQGLITNKLISWDSLTSLEEGLDSLKQAPLSYGGPVITRELPLVSLTRQSSKDEHPEVLPDIYFLDQLATINLIQNLKLHNRSMTDYWFFVGYSAWDWNQLFDEIADGSWNLINGTAQQFDWPMT</sequence>
<proteinExistence type="predicted"/>
<dbReference type="Proteomes" id="UP001056120">
    <property type="component" value="Linkage Group LG06"/>
</dbReference>
<comment type="caution">
    <text evidence="1">The sequence shown here is derived from an EMBL/GenBank/DDBJ whole genome shotgun (WGS) entry which is preliminary data.</text>
</comment>
<organism evidence="1 2">
    <name type="scientific">Smallanthus sonchifolius</name>
    <dbReference type="NCBI Taxonomy" id="185202"/>
    <lineage>
        <taxon>Eukaryota</taxon>
        <taxon>Viridiplantae</taxon>
        <taxon>Streptophyta</taxon>
        <taxon>Embryophyta</taxon>
        <taxon>Tracheophyta</taxon>
        <taxon>Spermatophyta</taxon>
        <taxon>Magnoliopsida</taxon>
        <taxon>eudicotyledons</taxon>
        <taxon>Gunneridae</taxon>
        <taxon>Pentapetalae</taxon>
        <taxon>asterids</taxon>
        <taxon>campanulids</taxon>
        <taxon>Asterales</taxon>
        <taxon>Asteraceae</taxon>
        <taxon>Asteroideae</taxon>
        <taxon>Heliantheae alliance</taxon>
        <taxon>Millerieae</taxon>
        <taxon>Smallanthus</taxon>
    </lineage>
</organism>
<gene>
    <name evidence="1" type="ORF">L1987_17052</name>
</gene>
<reference evidence="1 2" key="2">
    <citation type="journal article" date="2022" name="Mol. Ecol. Resour.">
        <title>The genomes of chicory, endive, great burdock and yacon provide insights into Asteraceae paleo-polyploidization history and plant inulin production.</title>
        <authorList>
            <person name="Fan W."/>
            <person name="Wang S."/>
            <person name="Wang H."/>
            <person name="Wang A."/>
            <person name="Jiang F."/>
            <person name="Liu H."/>
            <person name="Zhao H."/>
            <person name="Xu D."/>
            <person name="Zhang Y."/>
        </authorList>
    </citation>
    <scope>NUCLEOTIDE SEQUENCE [LARGE SCALE GENOMIC DNA]</scope>
    <source>
        <strain evidence="2">cv. Yunnan</strain>
        <tissue evidence="1">Leaves</tissue>
    </source>
</reference>
<dbReference type="EMBL" id="CM042023">
    <property type="protein sequence ID" value="KAI3812345.1"/>
    <property type="molecule type" value="Genomic_DNA"/>
</dbReference>
<accession>A0ACB9IYB3</accession>
<evidence type="ECO:0000313" key="1">
    <source>
        <dbReference type="EMBL" id="KAI3812345.1"/>
    </source>
</evidence>
<evidence type="ECO:0000313" key="2">
    <source>
        <dbReference type="Proteomes" id="UP001056120"/>
    </source>
</evidence>
<keyword evidence="2" id="KW-1185">Reference proteome</keyword>
<name>A0ACB9IYB3_9ASTR</name>
<protein>
    <submittedName>
        <fullName evidence="1">Uncharacterized protein</fullName>
    </submittedName>
</protein>
<reference evidence="2" key="1">
    <citation type="journal article" date="2022" name="Mol. Ecol. Resour.">
        <title>The genomes of chicory, endive, great burdock and yacon provide insights into Asteraceae palaeo-polyploidization history and plant inulin production.</title>
        <authorList>
            <person name="Fan W."/>
            <person name="Wang S."/>
            <person name="Wang H."/>
            <person name="Wang A."/>
            <person name="Jiang F."/>
            <person name="Liu H."/>
            <person name="Zhao H."/>
            <person name="Xu D."/>
            <person name="Zhang Y."/>
        </authorList>
    </citation>
    <scope>NUCLEOTIDE SEQUENCE [LARGE SCALE GENOMIC DNA]</scope>
    <source>
        <strain evidence="2">cv. Yunnan</strain>
    </source>
</reference>